<keyword evidence="2 7" id="KW-0689">Ribosomal protein</keyword>
<comment type="caution">
    <text evidence="7">The sequence shown here is derived from an EMBL/GenBank/DDBJ whole genome shotgun (WGS) entry which is preliminary data.</text>
</comment>
<dbReference type="AlphaFoldDB" id="A0A443SK92"/>
<dbReference type="EMBL" id="NCKV01001669">
    <property type="protein sequence ID" value="RWS27940.1"/>
    <property type="molecule type" value="Genomic_DNA"/>
</dbReference>
<dbReference type="OrthoDB" id="9973389at2759"/>
<evidence type="ECO:0000313" key="8">
    <source>
        <dbReference type="Proteomes" id="UP000288716"/>
    </source>
</evidence>
<dbReference type="SUPFAM" id="SSF55129">
    <property type="entry name" value="Ribosomal protein L30p/L7e"/>
    <property type="match status" value="1"/>
</dbReference>
<accession>A0A443SK92</accession>
<proteinExistence type="inferred from homology"/>
<evidence type="ECO:0000256" key="2">
    <source>
        <dbReference type="ARBA" id="ARBA00022980"/>
    </source>
</evidence>
<dbReference type="GO" id="GO:0003735">
    <property type="term" value="F:structural constituent of ribosome"/>
    <property type="evidence" value="ECO:0007669"/>
    <property type="project" value="InterPro"/>
</dbReference>
<evidence type="ECO:0000256" key="5">
    <source>
        <dbReference type="ARBA" id="ARBA00035356"/>
    </source>
</evidence>
<evidence type="ECO:0000256" key="1">
    <source>
        <dbReference type="ARBA" id="ARBA00007594"/>
    </source>
</evidence>
<name>A0A443SK92_9ACAR</name>
<dbReference type="VEuPathDB" id="VectorBase:LDEU004100"/>
<dbReference type="GO" id="GO:0005739">
    <property type="term" value="C:mitochondrion"/>
    <property type="evidence" value="ECO:0007669"/>
    <property type="project" value="TreeGrafter"/>
</dbReference>
<keyword evidence="3" id="KW-0687">Ribonucleoprotein</keyword>
<dbReference type="GO" id="GO:0006412">
    <property type="term" value="P:translation"/>
    <property type="evidence" value="ECO:0007669"/>
    <property type="project" value="InterPro"/>
</dbReference>
<dbReference type="Pfam" id="PF00327">
    <property type="entry name" value="Ribosomal_L30"/>
    <property type="match status" value="1"/>
</dbReference>
<evidence type="ECO:0000313" key="7">
    <source>
        <dbReference type="EMBL" id="RWS27940.1"/>
    </source>
</evidence>
<evidence type="ECO:0000259" key="6">
    <source>
        <dbReference type="Pfam" id="PF00327"/>
    </source>
</evidence>
<evidence type="ECO:0000256" key="3">
    <source>
        <dbReference type="ARBA" id="ARBA00023274"/>
    </source>
</evidence>
<dbReference type="InterPro" id="IPR036919">
    <property type="entry name" value="Ribo_uL30_ferredoxin-like_sf"/>
</dbReference>
<gene>
    <name evidence="7" type="ORF">B4U80_00363</name>
</gene>
<comment type="similarity">
    <text evidence="1">Belongs to the universal ribosomal protein uL30 family.</text>
</comment>
<organism evidence="7 8">
    <name type="scientific">Leptotrombidium deliense</name>
    <dbReference type="NCBI Taxonomy" id="299467"/>
    <lineage>
        <taxon>Eukaryota</taxon>
        <taxon>Metazoa</taxon>
        <taxon>Ecdysozoa</taxon>
        <taxon>Arthropoda</taxon>
        <taxon>Chelicerata</taxon>
        <taxon>Arachnida</taxon>
        <taxon>Acari</taxon>
        <taxon>Acariformes</taxon>
        <taxon>Trombidiformes</taxon>
        <taxon>Prostigmata</taxon>
        <taxon>Anystina</taxon>
        <taxon>Parasitengona</taxon>
        <taxon>Trombiculoidea</taxon>
        <taxon>Trombiculidae</taxon>
        <taxon>Leptotrombidium</taxon>
    </lineage>
</organism>
<protein>
    <recommendedName>
        <fullName evidence="4">Large ribosomal subunit protein uL30m</fullName>
    </recommendedName>
    <alternativeName>
        <fullName evidence="5">39S ribosomal protein L30, mitochondrial</fullName>
    </alternativeName>
</protein>
<dbReference type="Proteomes" id="UP000288716">
    <property type="component" value="Unassembled WGS sequence"/>
</dbReference>
<sequence>MSFFTHISKRFVRPTPYVGPTGKTRTYEGPFILKKHHVPKTSIYEMEEMLDHLKSIRDMTIEKPSPFHAVIRYKDMGGRPWNEKVVLRRLGLHGRTGDCAVLPNTPHYNRLLWEIKHLIRLKPVKFPDGIPTEKDVGATKFDPHSGVMRINEAFRVSNERLFGDQKSGLYEGKYLSDYLKKLSGLFGVAAVNSKWDDYHKKSFK</sequence>
<feature type="domain" description="Large ribosomal subunit protein uL30-like ferredoxin-like fold" evidence="6">
    <location>
        <begin position="69"/>
        <end position="119"/>
    </location>
</feature>
<dbReference type="PANTHER" id="PTHR15892:SF2">
    <property type="entry name" value="LARGE RIBOSOMAL SUBUNIT PROTEIN UL30M"/>
    <property type="match status" value="1"/>
</dbReference>
<reference evidence="7 8" key="1">
    <citation type="journal article" date="2018" name="Gigascience">
        <title>Genomes of trombidid mites reveal novel predicted allergens and laterally-transferred genes associated with secondary metabolism.</title>
        <authorList>
            <person name="Dong X."/>
            <person name="Chaisiri K."/>
            <person name="Xia D."/>
            <person name="Armstrong S.D."/>
            <person name="Fang Y."/>
            <person name="Donnelly M.J."/>
            <person name="Kadowaki T."/>
            <person name="McGarry J.W."/>
            <person name="Darby A.C."/>
            <person name="Makepeace B.L."/>
        </authorList>
    </citation>
    <scope>NUCLEOTIDE SEQUENCE [LARGE SCALE GENOMIC DNA]</scope>
    <source>
        <strain evidence="7">UoL-UT</strain>
    </source>
</reference>
<evidence type="ECO:0000256" key="4">
    <source>
        <dbReference type="ARBA" id="ARBA00035281"/>
    </source>
</evidence>
<dbReference type="GO" id="GO:0015934">
    <property type="term" value="C:large ribosomal subunit"/>
    <property type="evidence" value="ECO:0007669"/>
    <property type="project" value="InterPro"/>
</dbReference>
<dbReference type="InterPro" id="IPR016082">
    <property type="entry name" value="Ribosomal_uL30_ferredoxin-like"/>
</dbReference>
<dbReference type="InterPro" id="IPR005996">
    <property type="entry name" value="Ribosomal_uL30_bac-type"/>
</dbReference>
<dbReference type="STRING" id="299467.A0A443SK92"/>
<dbReference type="PANTHER" id="PTHR15892">
    <property type="entry name" value="MITOCHONDRIAL RIBOSOMAL PROTEIN L30"/>
    <property type="match status" value="1"/>
</dbReference>
<dbReference type="Gene3D" id="3.30.1390.20">
    <property type="entry name" value="Ribosomal protein L30, ferredoxin-like fold domain"/>
    <property type="match status" value="1"/>
</dbReference>
<keyword evidence="8" id="KW-1185">Reference proteome</keyword>